<protein>
    <submittedName>
        <fullName evidence="1">Uncharacterized protein</fullName>
    </submittedName>
</protein>
<name>A0A090NN50_SHIDY</name>
<comment type="caution">
    <text evidence="1">The sequence shown here is derived from an EMBL/GenBank/DDBJ whole genome shotgun (WGS) entry which is preliminary data.</text>
</comment>
<organism evidence="1 2">
    <name type="scientific">Shigella dysenteriae WRSd3</name>
    <dbReference type="NCBI Taxonomy" id="1401327"/>
    <lineage>
        <taxon>Bacteria</taxon>
        <taxon>Pseudomonadati</taxon>
        <taxon>Pseudomonadota</taxon>
        <taxon>Gammaproteobacteria</taxon>
        <taxon>Enterobacterales</taxon>
        <taxon>Enterobacteriaceae</taxon>
        <taxon>Shigella</taxon>
    </lineage>
</organism>
<proteinExistence type="predicted"/>
<dbReference type="Proteomes" id="UP000017944">
    <property type="component" value="Unassembled WGS sequence"/>
</dbReference>
<evidence type="ECO:0000313" key="1">
    <source>
        <dbReference type="EMBL" id="ESU82100.1"/>
    </source>
</evidence>
<accession>A0A090NN50</accession>
<evidence type="ECO:0000313" key="2">
    <source>
        <dbReference type="Proteomes" id="UP000017944"/>
    </source>
</evidence>
<reference evidence="1 2" key="1">
    <citation type="submission" date="2013-10" db="EMBL/GenBank/DDBJ databases">
        <title>Draft genomes and the virulence plasmids of Sd1617 vaccine constructs: WRSd3 and WRSd5.</title>
        <authorList>
            <person name="Aksomboon Vongsawan A."/>
            <person name="Venkatesan M.M."/>
            <person name="Vaisvil B."/>
            <person name="Emel G."/>
            <person name="Kepatral V."/>
            <person name="Sethabutr O."/>
            <person name="Serichantalergs O."/>
            <person name="Mason C."/>
        </authorList>
    </citation>
    <scope>NUCLEOTIDE SEQUENCE [LARGE SCALE GENOMIC DNA]</scope>
    <source>
        <strain evidence="1 2">WRSd3</strain>
    </source>
</reference>
<dbReference type="AlphaFoldDB" id="A0A090NN50"/>
<sequence length="82" mass="9304">MLPGGMVGRRRCVSIASDTNSHAKYKRGAVTRSPLVRLESELLQVFQNSIKQLQCCNNEFEDKNGDIHQAHTRLLWFRSTAS</sequence>
<dbReference type="EMBL" id="AXUT01000023">
    <property type="protein sequence ID" value="ESU82100.1"/>
    <property type="molecule type" value="Genomic_DNA"/>
</dbReference>
<gene>
    <name evidence="1" type="ORF">WRSd3_00304</name>
</gene>
<dbReference type="PATRIC" id="fig|1401327.3.peg.272"/>